<proteinExistence type="predicted"/>
<dbReference type="Proteomes" id="UP001056120">
    <property type="component" value="Linkage Group LG11"/>
</dbReference>
<sequence length="134" mass="14752">MCTLPSIRSSSLHVVGETISSAPRFHYCTSSLHQSKKSARSGRKSNKSAKRDVALPPPIRISTRFQSKNSSMGCSVGFNPGDGSKLDPDKLIKELATHMHVDWKRLKKKTVRSVKVSKEDWVILMKNDSALSGG</sequence>
<protein>
    <submittedName>
        <fullName evidence="1">Uncharacterized protein</fullName>
    </submittedName>
</protein>
<accession>A0ACB9HU70</accession>
<keyword evidence="2" id="KW-1185">Reference proteome</keyword>
<reference evidence="1 2" key="2">
    <citation type="journal article" date="2022" name="Mol. Ecol. Resour.">
        <title>The genomes of chicory, endive, great burdock and yacon provide insights into Asteraceae paleo-polyploidization history and plant inulin production.</title>
        <authorList>
            <person name="Fan W."/>
            <person name="Wang S."/>
            <person name="Wang H."/>
            <person name="Wang A."/>
            <person name="Jiang F."/>
            <person name="Liu H."/>
            <person name="Zhao H."/>
            <person name="Xu D."/>
            <person name="Zhang Y."/>
        </authorList>
    </citation>
    <scope>NUCLEOTIDE SEQUENCE [LARGE SCALE GENOMIC DNA]</scope>
    <source>
        <strain evidence="2">cv. Yunnan</strain>
        <tissue evidence="1">Leaves</tissue>
    </source>
</reference>
<evidence type="ECO:0000313" key="2">
    <source>
        <dbReference type="Proteomes" id="UP001056120"/>
    </source>
</evidence>
<name>A0ACB9HU70_9ASTR</name>
<gene>
    <name evidence="1" type="ORF">L1987_33943</name>
</gene>
<dbReference type="EMBL" id="CM042028">
    <property type="protein sequence ID" value="KAI3798665.1"/>
    <property type="molecule type" value="Genomic_DNA"/>
</dbReference>
<organism evidence="1 2">
    <name type="scientific">Smallanthus sonchifolius</name>
    <dbReference type="NCBI Taxonomy" id="185202"/>
    <lineage>
        <taxon>Eukaryota</taxon>
        <taxon>Viridiplantae</taxon>
        <taxon>Streptophyta</taxon>
        <taxon>Embryophyta</taxon>
        <taxon>Tracheophyta</taxon>
        <taxon>Spermatophyta</taxon>
        <taxon>Magnoliopsida</taxon>
        <taxon>eudicotyledons</taxon>
        <taxon>Gunneridae</taxon>
        <taxon>Pentapetalae</taxon>
        <taxon>asterids</taxon>
        <taxon>campanulids</taxon>
        <taxon>Asterales</taxon>
        <taxon>Asteraceae</taxon>
        <taxon>Asteroideae</taxon>
        <taxon>Heliantheae alliance</taxon>
        <taxon>Millerieae</taxon>
        <taxon>Smallanthus</taxon>
    </lineage>
</organism>
<evidence type="ECO:0000313" key="1">
    <source>
        <dbReference type="EMBL" id="KAI3798665.1"/>
    </source>
</evidence>
<comment type="caution">
    <text evidence="1">The sequence shown here is derived from an EMBL/GenBank/DDBJ whole genome shotgun (WGS) entry which is preliminary data.</text>
</comment>
<reference evidence="2" key="1">
    <citation type="journal article" date="2022" name="Mol. Ecol. Resour.">
        <title>The genomes of chicory, endive, great burdock and yacon provide insights into Asteraceae palaeo-polyploidization history and plant inulin production.</title>
        <authorList>
            <person name="Fan W."/>
            <person name="Wang S."/>
            <person name="Wang H."/>
            <person name="Wang A."/>
            <person name="Jiang F."/>
            <person name="Liu H."/>
            <person name="Zhao H."/>
            <person name="Xu D."/>
            <person name="Zhang Y."/>
        </authorList>
    </citation>
    <scope>NUCLEOTIDE SEQUENCE [LARGE SCALE GENOMIC DNA]</scope>
    <source>
        <strain evidence="2">cv. Yunnan</strain>
    </source>
</reference>